<dbReference type="SFLD" id="SFLDS00003">
    <property type="entry name" value="Haloacid_Dehalogenase"/>
    <property type="match status" value="1"/>
</dbReference>
<evidence type="ECO:0000313" key="1">
    <source>
        <dbReference type="EMBL" id="MFD1218854.1"/>
    </source>
</evidence>
<dbReference type="CDD" id="cd07516">
    <property type="entry name" value="HAD_Pase"/>
    <property type="match status" value="1"/>
</dbReference>
<dbReference type="InterPro" id="IPR000150">
    <property type="entry name" value="Cof"/>
</dbReference>
<dbReference type="EMBL" id="JBHTLU010000006">
    <property type="protein sequence ID" value="MFD1218854.1"/>
    <property type="molecule type" value="Genomic_DNA"/>
</dbReference>
<dbReference type="SFLD" id="SFLDG01140">
    <property type="entry name" value="C2.B:_Phosphomannomutase_and_P"/>
    <property type="match status" value="1"/>
</dbReference>
<dbReference type="RefSeq" id="WP_345587672.1">
    <property type="nucleotide sequence ID" value="NZ_BAABJG010000012.1"/>
</dbReference>
<protein>
    <submittedName>
        <fullName evidence="1">Cof-type HAD-IIB family hydrolase</fullName>
        <ecNumber evidence="1">3.1.3.-</ecNumber>
    </submittedName>
</protein>
<dbReference type="InterPro" id="IPR023214">
    <property type="entry name" value="HAD_sf"/>
</dbReference>
<keyword evidence="2" id="KW-1185">Reference proteome</keyword>
<comment type="caution">
    <text evidence="1">The sequence shown here is derived from an EMBL/GenBank/DDBJ whole genome shotgun (WGS) entry which is preliminary data.</text>
</comment>
<dbReference type="NCBIfam" id="TIGR00099">
    <property type="entry name" value="Cof-subfamily"/>
    <property type="match status" value="1"/>
</dbReference>
<name>A0ABW3UH56_9BACL</name>
<dbReference type="NCBIfam" id="TIGR01484">
    <property type="entry name" value="HAD-SF-IIB"/>
    <property type="match status" value="1"/>
</dbReference>
<accession>A0ABW3UH56</accession>
<dbReference type="GO" id="GO:0016787">
    <property type="term" value="F:hydrolase activity"/>
    <property type="evidence" value="ECO:0007669"/>
    <property type="project" value="UniProtKB-KW"/>
</dbReference>
<dbReference type="Proteomes" id="UP001597180">
    <property type="component" value="Unassembled WGS sequence"/>
</dbReference>
<dbReference type="SUPFAM" id="SSF56784">
    <property type="entry name" value="HAD-like"/>
    <property type="match status" value="1"/>
</dbReference>
<sequence>MYKMLAIDIDDTLINDAKEITEGTKQALAEAIAHGVTVTLATGRMYASAKQLAAQLELNVPLITYNGSLVKNSGDGRILYEQCVPKEAASVIFDYCERNGLHLQTYYDDVLYVKEDNDKIKAYSELSKIPYTVYPDFAELVHKPSSKLLIIDDPARLDEVASELRSLIEGQVHITKSKPHFLEIIHHQGTKGDALRYLAQQFGYDLSQTIAIGDGWNDREMLEAAGLGVAMGNAVAGLKEIADYVTLSNNEDGVKHVVDKFILQTV</sequence>
<dbReference type="SFLD" id="SFLDG01144">
    <property type="entry name" value="C2.B.4:_PGP_Like"/>
    <property type="match status" value="1"/>
</dbReference>
<dbReference type="EC" id="3.1.3.-" evidence="1"/>
<dbReference type="Gene3D" id="3.30.1240.10">
    <property type="match status" value="1"/>
</dbReference>
<dbReference type="InterPro" id="IPR006379">
    <property type="entry name" value="HAD-SF_hydro_IIB"/>
</dbReference>
<dbReference type="InterPro" id="IPR036412">
    <property type="entry name" value="HAD-like_sf"/>
</dbReference>
<keyword evidence="1" id="KW-0378">Hydrolase</keyword>
<evidence type="ECO:0000313" key="2">
    <source>
        <dbReference type="Proteomes" id="UP001597180"/>
    </source>
</evidence>
<dbReference type="Gene3D" id="3.40.50.1000">
    <property type="entry name" value="HAD superfamily/HAD-like"/>
    <property type="match status" value="1"/>
</dbReference>
<organism evidence="1 2">
    <name type="scientific">Paenibacillus vulneris</name>
    <dbReference type="NCBI Taxonomy" id="1133364"/>
    <lineage>
        <taxon>Bacteria</taxon>
        <taxon>Bacillati</taxon>
        <taxon>Bacillota</taxon>
        <taxon>Bacilli</taxon>
        <taxon>Bacillales</taxon>
        <taxon>Paenibacillaceae</taxon>
        <taxon>Paenibacillus</taxon>
    </lineage>
</organism>
<dbReference type="PANTHER" id="PTHR10000">
    <property type="entry name" value="PHOSPHOSERINE PHOSPHATASE"/>
    <property type="match status" value="1"/>
</dbReference>
<dbReference type="PANTHER" id="PTHR10000:SF8">
    <property type="entry name" value="HAD SUPERFAMILY HYDROLASE-LIKE, TYPE 3"/>
    <property type="match status" value="1"/>
</dbReference>
<proteinExistence type="predicted"/>
<gene>
    <name evidence="1" type="ORF">ACFQ4B_01875</name>
</gene>
<dbReference type="PROSITE" id="PS01229">
    <property type="entry name" value="COF_2"/>
    <property type="match status" value="1"/>
</dbReference>
<reference evidence="2" key="1">
    <citation type="journal article" date="2019" name="Int. J. Syst. Evol. Microbiol.">
        <title>The Global Catalogue of Microorganisms (GCM) 10K type strain sequencing project: providing services to taxonomists for standard genome sequencing and annotation.</title>
        <authorList>
            <consortium name="The Broad Institute Genomics Platform"/>
            <consortium name="The Broad Institute Genome Sequencing Center for Infectious Disease"/>
            <person name="Wu L."/>
            <person name="Ma J."/>
        </authorList>
    </citation>
    <scope>NUCLEOTIDE SEQUENCE [LARGE SCALE GENOMIC DNA]</scope>
    <source>
        <strain evidence="2">CCUG 53270</strain>
    </source>
</reference>
<dbReference type="Pfam" id="PF08282">
    <property type="entry name" value="Hydrolase_3"/>
    <property type="match status" value="1"/>
</dbReference>